<dbReference type="AlphaFoldDB" id="A0A5C7H8A1"/>
<keyword evidence="4 6" id="KW-1133">Transmembrane helix</keyword>
<feature type="transmembrane region" description="Helical" evidence="6">
    <location>
        <begin position="119"/>
        <end position="140"/>
    </location>
</feature>
<reference evidence="8" key="1">
    <citation type="journal article" date="2019" name="Gigascience">
        <title>De novo genome assembly of the endangered Acer yangbiense, a plant species with extremely small populations endemic to Yunnan Province, China.</title>
        <authorList>
            <person name="Yang J."/>
            <person name="Wariss H.M."/>
            <person name="Tao L."/>
            <person name="Zhang R."/>
            <person name="Yun Q."/>
            <person name="Hollingsworth P."/>
            <person name="Dao Z."/>
            <person name="Luo G."/>
            <person name="Guo H."/>
            <person name="Ma Y."/>
            <person name="Sun W."/>
        </authorList>
    </citation>
    <scope>NUCLEOTIDE SEQUENCE [LARGE SCALE GENOMIC DNA]</scope>
    <source>
        <strain evidence="8">cv. Malutang</strain>
    </source>
</reference>
<evidence type="ECO:0000313" key="7">
    <source>
        <dbReference type="EMBL" id="TXG52939.1"/>
    </source>
</evidence>
<evidence type="ECO:0000256" key="6">
    <source>
        <dbReference type="SAM" id="Phobius"/>
    </source>
</evidence>
<feature type="transmembrane region" description="Helical" evidence="6">
    <location>
        <begin position="6"/>
        <end position="23"/>
    </location>
</feature>
<dbReference type="PANTHER" id="PTHR46285:SF13">
    <property type="entry name" value="OS02G0167775 PROTEIN"/>
    <property type="match status" value="1"/>
</dbReference>
<comment type="caution">
    <text evidence="7">The sequence shown here is derived from an EMBL/GenBank/DDBJ whole genome shotgun (WGS) entry which is preliminary data.</text>
</comment>
<evidence type="ECO:0000313" key="8">
    <source>
        <dbReference type="Proteomes" id="UP000323000"/>
    </source>
</evidence>
<feature type="transmembrane region" description="Helical" evidence="6">
    <location>
        <begin position="93"/>
        <end position="112"/>
    </location>
</feature>
<evidence type="ECO:0000256" key="3">
    <source>
        <dbReference type="ARBA" id="ARBA00022692"/>
    </source>
</evidence>
<accession>A0A5C7H8A1</accession>
<evidence type="ECO:0000256" key="1">
    <source>
        <dbReference type="ARBA" id="ARBA00004141"/>
    </source>
</evidence>
<feature type="transmembrane region" description="Helical" evidence="6">
    <location>
        <begin position="55"/>
        <end position="73"/>
    </location>
</feature>
<dbReference type="OrthoDB" id="551896at2759"/>
<evidence type="ECO:0000256" key="2">
    <source>
        <dbReference type="ARBA" id="ARBA00006948"/>
    </source>
</evidence>
<keyword evidence="8" id="KW-1185">Reference proteome</keyword>
<feature type="transmembrane region" description="Helical" evidence="6">
    <location>
        <begin position="180"/>
        <end position="202"/>
    </location>
</feature>
<name>A0A5C7H8A1_9ROSI</name>
<feature type="transmembrane region" description="Helical" evidence="6">
    <location>
        <begin position="246"/>
        <end position="265"/>
    </location>
</feature>
<gene>
    <name evidence="7" type="ORF">EZV62_022108</name>
</gene>
<organism evidence="7 8">
    <name type="scientific">Acer yangbiense</name>
    <dbReference type="NCBI Taxonomy" id="1000413"/>
    <lineage>
        <taxon>Eukaryota</taxon>
        <taxon>Viridiplantae</taxon>
        <taxon>Streptophyta</taxon>
        <taxon>Embryophyta</taxon>
        <taxon>Tracheophyta</taxon>
        <taxon>Spermatophyta</taxon>
        <taxon>Magnoliopsida</taxon>
        <taxon>eudicotyledons</taxon>
        <taxon>Gunneridae</taxon>
        <taxon>Pentapetalae</taxon>
        <taxon>rosids</taxon>
        <taxon>malvids</taxon>
        <taxon>Sapindales</taxon>
        <taxon>Sapindaceae</taxon>
        <taxon>Hippocastanoideae</taxon>
        <taxon>Acereae</taxon>
        <taxon>Acer</taxon>
    </lineage>
</organism>
<proteinExistence type="inferred from homology"/>
<sequence>MGTFLGHLVPGLALALLGLWHTINTIRDYCLKGSGNFKVRFWFPFSGPLAKLKHLEIFSILSFSIFAILMQVLDFPLDFPYVRFTLKLDNSEHATIFLHLAIFACFTLFADLSHSFDILSVLPGILAASVFGQELFLIHFHSADHVGIEGHYHWLFQIIVFVSLVAALSVACFPTNFLAALILSISVVFQGCWFVNMGFVLWDPQFVPQGCTKQLAEVINSNMHGAVICGSHEADFRARALANLQFSWILCGIWIFTGSIFLMSARKYASRNQSIEYEQLHTKVSDVSMAIYSLK</sequence>
<comment type="subcellular location">
    <subcellularLocation>
        <location evidence="1">Membrane</location>
        <topology evidence="1">Multi-pass membrane protein</topology>
    </subcellularLocation>
</comment>
<dbReference type="Proteomes" id="UP000323000">
    <property type="component" value="Chromosome 10"/>
</dbReference>
<comment type="similarity">
    <text evidence="2">Belongs to the TMEM45 family.</text>
</comment>
<feature type="transmembrane region" description="Helical" evidence="6">
    <location>
        <begin position="152"/>
        <end position="173"/>
    </location>
</feature>
<protein>
    <submittedName>
        <fullName evidence="7">Uncharacterized protein</fullName>
    </submittedName>
</protein>
<dbReference type="GO" id="GO:0016020">
    <property type="term" value="C:membrane"/>
    <property type="evidence" value="ECO:0007669"/>
    <property type="project" value="UniProtKB-SubCell"/>
</dbReference>
<keyword evidence="3 6" id="KW-0812">Transmembrane</keyword>
<evidence type="ECO:0000256" key="5">
    <source>
        <dbReference type="ARBA" id="ARBA00023136"/>
    </source>
</evidence>
<dbReference type="InterPro" id="IPR006904">
    <property type="entry name" value="DUF716"/>
</dbReference>
<dbReference type="Pfam" id="PF04819">
    <property type="entry name" value="DUF716"/>
    <property type="match status" value="1"/>
</dbReference>
<keyword evidence="5 6" id="KW-0472">Membrane</keyword>
<dbReference type="PANTHER" id="PTHR46285">
    <property type="entry name" value="PROTEINASE INHIBITOR I4, SERPIN (DUF716)-RELATED"/>
    <property type="match status" value="1"/>
</dbReference>
<dbReference type="EMBL" id="VAHF01000010">
    <property type="protein sequence ID" value="TXG52939.1"/>
    <property type="molecule type" value="Genomic_DNA"/>
</dbReference>
<evidence type="ECO:0000256" key="4">
    <source>
        <dbReference type="ARBA" id="ARBA00022989"/>
    </source>
</evidence>